<feature type="transmembrane region" description="Helical" evidence="1">
    <location>
        <begin position="67"/>
        <end position="87"/>
    </location>
</feature>
<sequence>MVQILLQAFPRTTANRNGETGRAIATSPLCVFHQSPGSMTTLFCVFSHKSLRHIVFRKSQQWCSPTVYYLFTFCILCNICFLSQYSIDDVIKSKKV</sequence>
<keyword evidence="3" id="KW-1185">Reference proteome</keyword>
<organism evidence="2 3">
    <name type="scientific">Caerostris extrusa</name>
    <name type="common">Bark spider</name>
    <name type="synonym">Caerostris bankana</name>
    <dbReference type="NCBI Taxonomy" id="172846"/>
    <lineage>
        <taxon>Eukaryota</taxon>
        <taxon>Metazoa</taxon>
        <taxon>Ecdysozoa</taxon>
        <taxon>Arthropoda</taxon>
        <taxon>Chelicerata</taxon>
        <taxon>Arachnida</taxon>
        <taxon>Araneae</taxon>
        <taxon>Araneomorphae</taxon>
        <taxon>Entelegynae</taxon>
        <taxon>Araneoidea</taxon>
        <taxon>Araneidae</taxon>
        <taxon>Caerostris</taxon>
    </lineage>
</organism>
<dbReference type="Proteomes" id="UP001054945">
    <property type="component" value="Unassembled WGS sequence"/>
</dbReference>
<name>A0AAV4VZW2_CAEEX</name>
<dbReference type="EMBL" id="BPLR01015407">
    <property type="protein sequence ID" value="GIY75882.1"/>
    <property type="molecule type" value="Genomic_DNA"/>
</dbReference>
<accession>A0AAV4VZW2</accession>
<keyword evidence="1" id="KW-0812">Transmembrane</keyword>
<gene>
    <name evidence="2" type="ORF">CEXT_513211</name>
</gene>
<comment type="caution">
    <text evidence="2">The sequence shown here is derived from an EMBL/GenBank/DDBJ whole genome shotgun (WGS) entry which is preliminary data.</text>
</comment>
<proteinExistence type="predicted"/>
<evidence type="ECO:0000313" key="2">
    <source>
        <dbReference type="EMBL" id="GIY75882.1"/>
    </source>
</evidence>
<evidence type="ECO:0000256" key="1">
    <source>
        <dbReference type="SAM" id="Phobius"/>
    </source>
</evidence>
<protein>
    <submittedName>
        <fullName evidence="2">Uncharacterized protein</fullName>
    </submittedName>
</protein>
<dbReference type="AlphaFoldDB" id="A0AAV4VZW2"/>
<keyword evidence="1" id="KW-0472">Membrane</keyword>
<evidence type="ECO:0000313" key="3">
    <source>
        <dbReference type="Proteomes" id="UP001054945"/>
    </source>
</evidence>
<keyword evidence="1" id="KW-1133">Transmembrane helix</keyword>
<reference evidence="2 3" key="1">
    <citation type="submission" date="2021-06" db="EMBL/GenBank/DDBJ databases">
        <title>Caerostris extrusa draft genome.</title>
        <authorList>
            <person name="Kono N."/>
            <person name="Arakawa K."/>
        </authorList>
    </citation>
    <scope>NUCLEOTIDE SEQUENCE [LARGE SCALE GENOMIC DNA]</scope>
</reference>